<evidence type="ECO:0000313" key="6">
    <source>
        <dbReference type="EMBL" id="MBD3665508.1"/>
    </source>
</evidence>
<feature type="domain" description="SAF" evidence="5">
    <location>
        <begin position="17"/>
        <end position="75"/>
    </location>
</feature>
<protein>
    <recommendedName>
        <fullName evidence="4">Flagella basal body P-ring formation protein FlgA</fullName>
    </recommendedName>
</protein>
<keyword evidence="6" id="KW-0282">Flagellum</keyword>
<name>A0A927D5H7_9RHOB</name>
<feature type="signal peptide" evidence="4">
    <location>
        <begin position="1"/>
        <end position="17"/>
    </location>
</feature>
<accession>A0A927D5H7</accession>
<evidence type="ECO:0000256" key="2">
    <source>
        <dbReference type="ARBA" id="ARBA00022729"/>
    </source>
</evidence>
<dbReference type="Pfam" id="PF13144">
    <property type="entry name" value="ChapFlgA"/>
    <property type="match status" value="1"/>
</dbReference>
<proteinExistence type="inferred from homology"/>
<evidence type="ECO:0000256" key="4">
    <source>
        <dbReference type="RuleBase" id="RU362063"/>
    </source>
</evidence>
<dbReference type="PANTHER" id="PTHR36307:SF1">
    <property type="entry name" value="FLAGELLA BASAL BODY P-RING FORMATION PROTEIN FLGA"/>
    <property type="match status" value="1"/>
</dbReference>
<evidence type="ECO:0000256" key="1">
    <source>
        <dbReference type="ARBA" id="ARBA00004418"/>
    </source>
</evidence>
<dbReference type="AlphaFoldDB" id="A0A927D5H7"/>
<keyword evidence="4" id="KW-1005">Bacterial flagellum biogenesis</keyword>
<reference evidence="6" key="1">
    <citation type="submission" date="2020-08" db="EMBL/GenBank/DDBJ databases">
        <title>Sulfitobacter aestuariivivens sp. nov., isolated from a tidal flat.</title>
        <authorList>
            <person name="Park S."/>
            <person name="Yoon J.-H."/>
        </authorList>
    </citation>
    <scope>NUCLEOTIDE SEQUENCE</scope>
    <source>
        <strain evidence="6">TSTF-M16</strain>
    </source>
</reference>
<evidence type="ECO:0000259" key="5">
    <source>
        <dbReference type="SMART" id="SM00858"/>
    </source>
</evidence>
<dbReference type="SMART" id="SM00858">
    <property type="entry name" value="SAF"/>
    <property type="match status" value="1"/>
</dbReference>
<keyword evidence="7" id="KW-1185">Reference proteome</keyword>
<dbReference type="InterPro" id="IPR017585">
    <property type="entry name" value="SAF_FlgA"/>
</dbReference>
<dbReference type="CDD" id="cd11614">
    <property type="entry name" value="SAF_CpaB_FlgA_like"/>
    <property type="match status" value="1"/>
</dbReference>
<keyword evidence="3 4" id="KW-0574">Periplasm</keyword>
<dbReference type="Gene3D" id="2.30.30.760">
    <property type="match status" value="1"/>
</dbReference>
<dbReference type="PANTHER" id="PTHR36307">
    <property type="entry name" value="FLAGELLA BASAL BODY P-RING FORMATION PROTEIN FLGA"/>
    <property type="match status" value="1"/>
</dbReference>
<dbReference type="EMBL" id="JACTAG010000002">
    <property type="protein sequence ID" value="MBD3665508.1"/>
    <property type="molecule type" value="Genomic_DNA"/>
</dbReference>
<comment type="similarity">
    <text evidence="4">Belongs to the FlgA family.</text>
</comment>
<comment type="subcellular location">
    <subcellularLocation>
        <location evidence="1 4">Periplasm</location>
    </subcellularLocation>
</comment>
<dbReference type="InterPro" id="IPR013974">
    <property type="entry name" value="SAF"/>
</dbReference>
<sequence>MIWRALLFLCLAYPAGAETIVAARTIRAHAIILPTDVTLSTAQMANGFGQAADVVGQEARVVLYAGRPILIDDIGPPAIVTRNQLVRVVFQGAGLSIATEARALERGAAGDRIRIMNLSSRATLFGQIQDDGTIKVHR</sequence>
<organism evidence="6 7">
    <name type="scientific">Sulfitobacter aestuariivivens</name>
    <dbReference type="NCBI Taxonomy" id="2766981"/>
    <lineage>
        <taxon>Bacteria</taxon>
        <taxon>Pseudomonadati</taxon>
        <taxon>Pseudomonadota</taxon>
        <taxon>Alphaproteobacteria</taxon>
        <taxon>Rhodobacterales</taxon>
        <taxon>Roseobacteraceae</taxon>
        <taxon>Sulfitobacter</taxon>
    </lineage>
</organism>
<dbReference type="GO" id="GO:0044780">
    <property type="term" value="P:bacterial-type flagellum assembly"/>
    <property type="evidence" value="ECO:0007669"/>
    <property type="project" value="InterPro"/>
</dbReference>
<dbReference type="GO" id="GO:0042597">
    <property type="term" value="C:periplasmic space"/>
    <property type="evidence" value="ECO:0007669"/>
    <property type="project" value="UniProtKB-SubCell"/>
</dbReference>
<dbReference type="InterPro" id="IPR039246">
    <property type="entry name" value="Flagellar_FlgA"/>
</dbReference>
<evidence type="ECO:0000313" key="7">
    <source>
        <dbReference type="Proteomes" id="UP000635142"/>
    </source>
</evidence>
<dbReference type="Proteomes" id="UP000635142">
    <property type="component" value="Unassembled WGS sequence"/>
</dbReference>
<feature type="chain" id="PRO_5038165918" description="Flagella basal body P-ring formation protein FlgA" evidence="4">
    <location>
        <begin position="18"/>
        <end position="138"/>
    </location>
</feature>
<dbReference type="NCBIfam" id="TIGR03170">
    <property type="entry name" value="flgA_cterm"/>
    <property type="match status" value="1"/>
</dbReference>
<keyword evidence="6" id="KW-0966">Cell projection</keyword>
<gene>
    <name evidence="6" type="primary">flgA</name>
    <name evidence="6" type="ORF">H9Q16_16365</name>
</gene>
<comment type="caution">
    <text evidence="6">The sequence shown here is derived from an EMBL/GenBank/DDBJ whole genome shotgun (WGS) entry which is preliminary data.</text>
</comment>
<dbReference type="RefSeq" id="WP_191076480.1">
    <property type="nucleotide sequence ID" value="NZ_JACTAG010000002.1"/>
</dbReference>
<keyword evidence="6" id="KW-0969">Cilium</keyword>
<keyword evidence="2 4" id="KW-0732">Signal</keyword>
<evidence type="ECO:0000256" key="3">
    <source>
        <dbReference type="ARBA" id="ARBA00022764"/>
    </source>
</evidence>
<comment type="function">
    <text evidence="4">Involved in the assembly process of the P-ring formation. It may associate with FlgF on the rod constituting a structure essential for the P-ring assembly or may act as a modulator protein for the P-ring assembly.</text>
</comment>